<evidence type="ECO:0000256" key="9">
    <source>
        <dbReference type="ARBA" id="ARBA00023211"/>
    </source>
</evidence>
<keyword evidence="7 11" id="KW-0378">Hydrolase</keyword>
<dbReference type="InterPro" id="IPR037227">
    <property type="entry name" value="EndoU-like"/>
</dbReference>
<dbReference type="GO" id="GO:0004521">
    <property type="term" value="F:RNA endonuclease activity"/>
    <property type="evidence" value="ECO:0007669"/>
    <property type="project" value="UniProtKB-UniRule"/>
</dbReference>
<dbReference type="OrthoDB" id="430326at2759"/>
<evidence type="ECO:0000256" key="6">
    <source>
        <dbReference type="ARBA" id="ARBA00022759"/>
    </source>
</evidence>
<evidence type="ECO:0000313" key="15">
    <source>
        <dbReference type="WBParaSite" id="SBAD_0000838901-mRNA-1"/>
    </source>
</evidence>
<dbReference type="SUPFAM" id="SSF142877">
    <property type="entry name" value="EndoU-like"/>
    <property type="match status" value="1"/>
</dbReference>
<keyword evidence="9 11" id="KW-0464">Manganese</keyword>
<feature type="signal peptide" evidence="11">
    <location>
        <begin position="1"/>
        <end position="17"/>
    </location>
</feature>
<keyword evidence="10" id="KW-0456">Lyase</keyword>
<evidence type="ECO:0000256" key="2">
    <source>
        <dbReference type="ARBA" id="ARBA00010168"/>
    </source>
</evidence>
<dbReference type="InterPro" id="IPR018998">
    <property type="entry name" value="EndoU_C"/>
</dbReference>
<comment type="similarity">
    <text evidence="2 11">Belongs to the ENDOU family.</text>
</comment>
<evidence type="ECO:0000313" key="14">
    <source>
        <dbReference type="Proteomes" id="UP000270296"/>
    </source>
</evidence>
<evidence type="ECO:0000259" key="12">
    <source>
        <dbReference type="PROSITE" id="PS51959"/>
    </source>
</evidence>
<dbReference type="WBParaSite" id="SBAD_0000838901-mRNA-1">
    <property type="protein sequence ID" value="SBAD_0000838901-mRNA-1"/>
    <property type="gene ID" value="SBAD_0000838901"/>
</dbReference>
<dbReference type="GO" id="GO:0003723">
    <property type="term" value="F:RNA binding"/>
    <property type="evidence" value="ECO:0007669"/>
    <property type="project" value="UniProtKB-UniRule"/>
</dbReference>
<sequence>MLQLLIVLFVVLPLAQVKHVDDRELASLIQELETIDLDGAKSRDLRVNYQSHAVNTNKDVAPLPLFEYVNDKILRRPTYQKLSTLVSLYNPYLNETETNTAVKRAAINDFLDEIMKTSVMRRAYQFLHQLKYPSTMSLDQFKESLRQLWFTPYSRKSKNINSCAFEHVFGGEVGQNKVEGLHDWVRFYQLEKSKRINYLGFVVKRRDAVCSVRYTVGKAVKPTGSFLIGASPEFEMATYTLCFLLRRGERKCKFSYKNCPVAVTTIGHSHIITTAYPNPAGLCKGDGPVFRKSGAHPSVH</sequence>
<evidence type="ECO:0000313" key="13">
    <source>
        <dbReference type="EMBL" id="VDP15309.1"/>
    </source>
</evidence>
<proteinExistence type="inferred from homology"/>
<evidence type="ECO:0000256" key="7">
    <source>
        <dbReference type="ARBA" id="ARBA00022801"/>
    </source>
</evidence>
<dbReference type="Pfam" id="PF09412">
    <property type="entry name" value="XendoU"/>
    <property type="match status" value="1"/>
</dbReference>
<dbReference type="PANTHER" id="PTHR12439">
    <property type="entry name" value="PLACENTAL PROTEIN 11-RELATED"/>
    <property type="match status" value="1"/>
</dbReference>
<dbReference type="PROSITE" id="PS51959">
    <property type="entry name" value="ENDOU"/>
    <property type="match status" value="1"/>
</dbReference>
<dbReference type="InterPro" id="IPR039787">
    <property type="entry name" value="ENDOU"/>
</dbReference>
<comment type="cofactor">
    <cofactor evidence="1 11">
        <name>Mn(2+)</name>
        <dbReference type="ChEBI" id="CHEBI:29035"/>
    </cofactor>
</comment>
<accession>A0A183IWU3</accession>
<protein>
    <submittedName>
        <fullName evidence="15">Endoribonuclease</fullName>
    </submittedName>
</protein>
<dbReference type="AlphaFoldDB" id="A0A183IWU3"/>
<keyword evidence="8 11" id="KW-0694">RNA-binding</keyword>
<dbReference type="PANTHER" id="PTHR12439:SF11">
    <property type="entry name" value="URIDYLATE-SPECIFIC ENDORIBONUCLEASE"/>
    <property type="match status" value="1"/>
</dbReference>
<dbReference type="CDD" id="cd21159">
    <property type="entry name" value="XendoU"/>
    <property type="match status" value="1"/>
</dbReference>
<dbReference type="EMBL" id="UZAM01011243">
    <property type="protein sequence ID" value="VDP15309.1"/>
    <property type="molecule type" value="Genomic_DNA"/>
</dbReference>
<keyword evidence="5 11" id="KW-0479">Metal-binding</keyword>
<evidence type="ECO:0000256" key="10">
    <source>
        <dbReference type="ARBA" id="ARBA00023239"/>
    </source>
</evidence>
<evidence type="ECO:0000256" key="3">
    <source>
        <dbReference type="ARBA" id="ARBA00011245"/>
    </source>
</evidence>
<name>A0A183IWU3_9BILA</name>
<dbReference type="GO" id="GO:0046872">
    <property type="term" value="F:metal ion binding"/>
    <property type="evidence" value="ECO:0007669"/>
    <property type="project" value="UniProtKB-UniRule"/>
</dbReference>
<reference evidence="15" key="1">
    <citation type="submission" date="2016-06" db="UniProtKB">
        <authorList>
            <consortium name="WormBaseParasite"/>
        </authorList>
    </citation>
    <scope>IDENTIFICATION</scope>
</reference>
<keyword evidence="14" id="KW-1185">Reference proteome</keyword>
<organism evidence="15">
    <name type="scientific">Soboliphyme baturini</name>
    <dbReference type="NCBI Taxonomy" id="241478"/>
    <lineage>
        <taxon>Eukaryota</taxon>
        <taxon>Metazoa</taxon>
        <taxon>Ecdysozoa</taxon>
        <taxon>Nematoda</taxon>
        <taxon>Enoplea</taxon>
        <taxon>Dorylaimia</taxon>
        <taxon>Dioctophymatida</taxon>
        <taxon>Dioctophymatoidea</taxon>
        <taxon>Soboliphymatidae</taxon>
        <taxon>Soboliphyme</taxon>
    </lineage>
</organism>
<evidence type="ECO:0000256" key="8">
    <source>
        <dbReference type="ARBA" id="ARBA00022884"/>
    </source>
</evidence>
<dbReference type="GO" id="GO:0016829">
    <property type="term" value="F:lyase activity"/>
    <property type="evidence" value="ECO:0007669"/>
    <property type="project" value="UniProtKB-KW"/>
</dbReference>
<reference evidence="13 14" key="2">
    <citation type="submission" date="2018-11" db="EMBL/GenBank/DDBJ databases">
        <authorList>
            <consortium name="Pathogen Informatics"/>
        </authorList>
    </citation>
    <scope>NUCLEOTIDE SEQUENCE [LARGE SCALE GENOMIC DNA]</scope>
</reference>
<keyword evidence="4 11" id="KW-0540">Nuclease</keyword>
<evidence type="ECO:0000256" key="4">
    <source>
        <dbReference type="ARBA" id="ARBA00022722"/>
    </source>
</evidence>
<evidence type="ECO:0000256" key="5">
    <source>
        <dbReference type="ARBA" id="ARBA00022723"/>
    </source>
</evidence>
<gene>
    <name evidence="13" type="ORF">SBAD_LOCUS8090</name>
</gene>
<evidence type="ECO:0000256" key="11">
    <source>
        <dbReference type="RuleBase" id="RU367085"/>
    </source>
</evidence>
<comment type="subunit">
    <text evidence="3 11">Monomer.</text>
</comment>
<feature type="chain" id="PRO_5043073805" evidence="11">
    <location>
        <begin position="18"/>
        <end position="300"/>
    </location>
</feature>
<dbReference type="GO" id="GO:0016787">
    <property type="term" value="F:hydrolase activity"/>
    <property type="evidence" value="ECO:0007669"/>
    <property type="project" value="UniProtKB-KW"/>
</dbReference>
<dbReference type="Proteomes" id="UP000270296">
    <property type="component" value="Unassembled WGS sequence"/>
</dbReference>
<evidence type="ECO:0000256" key="1">
    <source>
        <dbReference type="ARBA" id="ARBA00001936"/>
    </source>
</evidence>
<feature type="domain" description="EndoU" evidence="12">
    <location>
        <begin position="21"/>
        <end position="281"/>
    </location>
</feature>
<keyword evidence="6 11" id="KW-0255">Endonuclease</keyword>
<keyword evidence="11" id="KW-0732">Signal</keyword>